<organism evidence="1 2">
    <name type="scientific">Pyrrhoderma noxium</name>
    <dbReference type="NCBI Taxonomy" id="2282107"/>
    <lineage>
        <taxon>Eukaryota</taxon>
        <taxon>Fungi</taxon>
        <taxon>Dikarya</taxon>
        <taxon>Basidiomycota</taxon>
        <taxon>Agaricomycotina</taxon>
        <taxon>Agaricomycetes</taxon>
        <taxon>Hymenochaetales</taxon>
        <taxon>Hymenochaetaceae</taxon>
        <taxon>Pyrrhoderma</taxon>
    </lineage>
</organism>
<protein>
    <submittedName>
        <fullName evidence="1">Uncharacterized protein</fullName>
    </submittedName>
</protein>
<geneLocation type="mitochondrion" evidence="1"/>
<dbReference type="InParanoid" id="A0A541AXK6"/>
<dbReference type="Proteomes" id="UP000217199">
    <property type="component" value="Mitochondrion MT"/>
</dbReference>
<dbReference type="EMBL" id="NBII01000013">
    <property type="protein sequence ID" value="TQF64793.1"/>
    <property type="molecule type" value="Genomic_DNA"/>
</dbReference>
<dbReference type="EMBL" id="CM008263">
    <property type="protein sequence ID" value="TQF64793.1"/>
    <property type="molecule type" value="Genomic_DNA"/>
</dbReference>
<evidence type="ECO:0000313" key="2">
    <source>
        <dbReference type="Proteomes" id="UP000217199"/>
    </source>
</evidence>
<evidence type="ECO:0000313" key="1">
    <source>
        <dbReference type="EMBL" id="TQF64793.1"/>
    </source>
</evidence>
<proteinExistence type="predicted"/>
<keyword evidence="1" id="KW-0496">Mitochondrion</keyword>
<name>A0A541AXK6_9AGAM</name>
<reference evidence="1 2" key="1">
    <citation type="journal article" date="2017" name="bioRxiv">
        <title>The Genomic Landscape Of Tree Rot In Phellinus noxius And Its Hymenochaetales Members.</title>
        <authorList>
            <person name="Chung C.-L."/>
            <person name="Lee J.T."/>
            <person name="Akiba M."/>
            <person name="Lee H.-H."/>
            <person name="Kuo T.-H."/>
            <person name="Liu D."/>
            <person name="Ke H.-M."/>
            <person name="Yokoi T."/>
            <person name="Roa M.B."/>
            <person name="Lu M.J."/>
            <person name="Chang Y.-Y."/>
            <person name="Ann P.-J."/>
            <person name="Tsai J.-N."/>
            <person name="Chen C.-Y."/>
            <person name="Tzean S.-S."/>
            <person name="Ota Y."/>
            <person name="Hattori T."/>
            <person name="Sahashi N."/>
            <person name="Liou R.-F."/>
            <person name="Kikuchi T."/>
            <person name="Tsai I.J."/>
        </authorList>
    </citation>
    <scope>NUCLEOTIDE SEQUENCE [LARGE SCALE GENOMIC DNA]</scope>
    <source>
        <strain evidence="1 2">FFPRI411160</strain>
    </source>
</reference>
<dbReference type="AlphaFoldDB" id="A0A541AXK6"/>
<keyword evidence="2" id="KW-1185">Reference proteome</keyword>
<sequence>MCTSEEKGEFMNRTLRAIDFRKGRKYNVELLHSHGVKNPNAVYVTICDLFGKEVPEGGVWKLNAEGKVPLSDKQVQLYRKTLGVFTGDSTKFLKTMLNTYGLPSINKVDVSYFDRDSIEIINERNSSIDN</sequence>
<comment type="caution">
    <text evidence="1">The sequence shown here is derived from an EMBL/GenBank/DDBJ whole genome shotgun (WGS) entry which is preliminary data.</text>
</comment>
<accession>A0A541AXK6</accession>
<gene>
    <name evidence="1" type="ORF">PNOK_m000074</name>
</gene>